<dbReference type="AlphaFoldDB" id="C6HS88"/>
<evidence type="ECO:0000313" key="2">
    <source>
        <dbReference type="Proteomes" id="UP000002624"/>
    </source>
</evidence>
<dbReference type="EMBL" id="GG692437">
    <property type="protein sequence ID" value="EER36906.1"/>
    <property type="molecule type" value="Genomic_DNA"/>
</dbReference>
<protein>
    <submittedName>
        <fullName evidence="1">Uncharacterized protein</fullName>
    </submittedName>
</protein>
<dbReference type="Proteomes" id="UP000002624">
    <property type="component" value="Unassembled WGS sequence"/>
</dbReference>
<name>C6HS88_AJECH</name>
<gene>
    <name evidence="1" type="ORF">HCDG_09069</name>
</gene>
<accession>C6HS88</accession>
<dbReference type="VEuPathDB" id="FungiDB:HCDG_09069"/>
<dbReference type="HOGENOM" id="CLU_2305260_0_0_1"/>
<proteinExistence type="predicted"/>
<reference evidence="2" key="1">
    <citation type="submission" date="2009-05" db="EMBL/GenBank/DDBJ databases">
        <title>The genome sequence of Ajellomyces capsulatus strain H143.</title>
        <authorList>
            <person name="Champion M."/>
            <person name="Cuomo C.A."/>
            <person name="Ma L.-J."/>
            <person name="Henn M.R."/>
            <person name="Sil A."/>
            <person name="Goldman B."/>
            <person name="Young S.K."/>
            <person name="Kodira C.D."/>
            <person name="Zeng Q."/>
            <person name="Koehrsen M."/>
            <person name="Alvarado L."/>
            <person name="Berlin A.M."/>
            <person name="Borenstein D."/>
            <person name="Chen Z."/>
            <person name="Engels R."/>
            <person name="Freedman E."/>
            <person name="Gellesch M."/>
            <person name="Goldberg J."/>
            <person name="Griggs A."/>
            <person name="Gujja S."/>
            <person name="Heiman D.I."/>
            <person name="Hepburn T.A."/>
            <person name="Howarth C."/>
            <person name="Jen D."/>
            <person name="Larson L."/>
            <person name="Lewis B."/>
            <person name="Mehta T."/>
            <person name="Park D."/>
            <person name="Pearson M."/>
            <person name="Roberts A."/>
            <person name="Saif S."/>
            <person name="Shea T.D."/>
            <person name="Shenoy N."/>
            <person name="Sisk P."/>
            <person name="Stolte C."/>
            <person name="Sykes S."/>
            <person name="Walk T."/>
            <person name="White J."/>
            <person name="Yandava C."/>
            <person name="Klein B."/>
            <person name="McEwen J.G."/>
            <person name="Puccia R."/>
            <person name="Goldman G.H."/>
            <person name="Felipe M.S."/>
            <person name="Nino-Vega G."/>
            <person name="San-Blas G."/>
            <person name="Taylor J.W."/>
            <person name="Mendoza L."/>
            <person name="Galagan J.E."/>
            <person name="Nusbaum C."/>
            <person name="Birren B.W."/>
        </authorList>
    </citation>
    <scope>NUCLEOTIDE SEQUENCE [LARGE SCALE GENOMIC DNA]</scope>
    <source>
        <strain evidence="2">H143</strain>
    </source>
</reference>
<evidence type="ECO:0000313" key="1">
    <source>
        <dbReference type="EMBL" id="EER36906.1"/>
    </source>
</evidence>
<sequence length="100" mass="10849">MDARPKACAPMESILFAANTCTPPAVLKTDAMMDETSEYFRREARRRKKEFQSRGKFSGGVLLWADGPLADELVDDEGACVENLRGEVAVVVVVAAAAET</sequence>
<organism evidence="1 2">
    <name type="scientific">Ajellomyces capsulatus (strain H143)</name>
    <name type="common">Darling's disease fungus</name>
    <name type="synonym">Histoplasma capsulatum</name>
    <dbReference type="NCBI Taxonomy" id="544712"/>
    <lineage>
        <taxon>Eukaryota</taxon>
        <taxon>Fungi</taxon>
        <taxon>Dikarya</taxon>
        <taxon>Ascomycota</taxon>
        <taxon>Pezizomycotina</taxon>
        <taxon>Eurotiomycetes</taxon>
        <taxon>Eurotiomycetidae</taxon>
        <taxon>Onygenales</taxon>
        <taxon>Ajellomycetaceae</taxon>
        <taxon>Histoplasma</taxon>
    </lineage>
</organism>